<sequence>MILLSLQRLTRKTSKGSWTLTPFSEAFALRINKKKSVIVNISTSHFQSLEWEGPKIEKTTIFRHLGYPLSVNVPAKDKIEWVLCKIKCKMHKWYALQWPLHARIRIVQAFLQPYIMYYPLLLDWKKSHIRIFGSLLKNFLWNKNIIEHWFFQLGSTYVNPNLLGGLGILHLHSHLMA</sequence>
<comment type="caution">
    <text evidence="1">The sequence shown here is derived from an EMBL/GenBank/DDBJ whole genome shotgun (WGS) entry which is preliminary data.</text>
</comment>
<evidence type="ECO:0000313" key="1">
    <source>
        <dbReference type="EMBL" id="KAH7280004.1"/>
    </source>
</evidence>
<accession>A0A8T2Q8C1</accession>
<organism evidence="1 2">
    <name type="scientific">Ceratopteris richardii</name>
    <name type="common">Triangle waterfern</name>
    <dbReference type="NCBI Taxonomy" id="49495"/>
    <lineage>
        <taxon>Eukaryota</taxon>
        <taxon>Viridiplantae</taxon>
        <taxon>Streptophyta</taxon>
        <taxon>Embryophyta</taxon>
        <taxon>Tracheophyta</taxon>
        <taxon>Polypodiopsida</taxon>
        <taxon>Polypodiidae</taxon>
        <taxon>Polypodiales</taxon>
        <taxon>Pteridineae</taxon>
        <taxon>Pteridaceae</taxon>
        <taxon>Parkerioideae</taxon>
        <taxon>Ceratopteris</taxon>
    </lineage>
</organism>
<keyword evidence="2" id="KW-1185">Reference proteome</keyword>
<name>A0A8T2Q8C1_CERRI</name>
<dbReference type="Proteomes" id="UP000825935">
    <property type="component" value="Chromosome 37"/>
</dbReference>
<gene>
    <name evidence="1" type="ORF">KP509_37G047600</name>
</gene>
<protein>
    <submittedName>
        <fullName evidence="1">Uncharacterized protein</fullName>
    </submittedName>
</protein>
<proteinExistence type="predicted"/>
<dbReference type="AlphaFoldDB" id="A0A8T2Q8C1"/>
<reference evidence="1" key="1">
    <citation type="submission" date="2021-08" db="EMBL/GenBank/DDBJ databases">
        <title>WGS assembly of Ceratopteris richardii.</title>
        <authorList>
            <person name="Marchant D.B."/>
            <person name="Chen G."/>
            <person name="Jenkins J."/>
            <person name="Shu S."/>
            <person name="Leebens-Mack J."/>
            <person name="Grimwood J."/>
            <person name="Schmutz J."/>
            <person name="Soltis P."/>
            <person name="Soltis D."/>
            <person name="Chen Z.-H."/>
        </authorList>
    </citation>
    <scope>NUCLEOTIDE SEQUENCE</scope>
    <source>
        <strain evidence="1">Whitten #5841</strain>
        <tissue evidence="1">Leaf</tissue>
    </source>
</reference>
<evidence type="ECO:0000313" key="2">
    <source>
        <dbReference type="Proteomes" id="UP000825935"/>
    </source>
</evidence>
<dbReference type="EMBL" id="CM035442">
    <property type="protein sequence ID" value="KAH7280004.1"/>
    <property type="molecule type" value="Genomic_DNA"/>
</dbReference>